<organism evidence="4 5">
    <name type="scientific">Adineta ricciae</name>
    <name type="common">Rotifer</name>
    <dbReference type="NCBI Taxonomy" id="249248"/>
    <lineage>
        <taxon>Eukaryota</taxon>
        <taxon>Metazoa</taxon>
        <taxon>Spiralia</taxon>
        <taxon>Gnathifera</taxon>
        <taxon>Rotifera</taxon>
        <taxon>Eurotatoria</taxon>
        <taxon>Bdelloidea</taxon>
        <taxon>Adinetida</taxon>
        <taxon>Adinetidae</taxon>
        <taxon>Adineta</taxon>
    </lineage>
</organism>
<dbReference type="Gene3D" id="3.90.176.10">
    <property type="entry name" value="Toxin ADP-ribosyltransferase, Chain A, domain 1"/>
    <property type="match status" value="1"/>
</dbReference>
<keyword evidence="1" id="KW-0677">Repeat</keyword>
<dbReference type="PROSITE" id="PS50293">
    <property type="entry name" value="TPR_REGION"/>
    <property type="match status" value="2"/>
</dbReference>
<feature type="repeat" description="TPR" evidence="3">
    <location>
        <begin position="512"/>
        <end position="545"/>
    </location>
</feature>
<proteinExistence type="predicted"/>
<gene>
    <name evidence="4" type="ORF">EDS130_LOCUS38059</name>
</gene>
<dbReference type="Pfam" id="PF13424">
    <property type="entry name" value="TPR_12"/>
    <property type="match status" value="2"/>
</dbReference>
<evidence type="ECO:0000313" key="4">
    <source>
        <dbReference type="EMBL" id="CAF1428833.1"/>
    </source>
</evidence>
<dbReference type="PROSITE" id="PS50005">
    <property type="entry name" value="TPR"/>
    <property type="match status" value="3"/>
</dbReference>
<dbReference type="SUPFAM" id="SSF48452">
    <property type="entry name" value="TPR-like"/>
    <property type="match status" value="1"/>
</dbReference>
<comment type="caution">
    <text evidence="4">The sequence shown here is derived from an EMBL/GenBank/DDBJ whole genome shotgun (WGS) entry which is preliminary data.</text>
</comment>
<name>A0A815N3R2_ADIRI</name>
<dbReference type="PANTHER" id="PTHR45641">
    <property type="entry name" value="TETRATRICOPEPTIDE REPEAT PROTEIN (AFU_ORTHOLOGUE AFUA_6G03870)"/>
    <property type="match status" value="1"/>
</dbReference>
<dbReference type="Proteomes" id="UP000663852">
    <property type="component" value="Unassembled WGS sequence"/>
</dbReference>
<evidence type="ECO:0000256" key="1">
    <source>
        <dbReference type="ARBA" id="ARBA00022737"/>
    </source>
</evidence>
<keyword evidence="2 3" id="KW-0802">TPR repeat</keyword>
<dbReference type="Gene3D" id="1.25.40.10">
    <property type="entry name" value="Tetratricopeptide repeat domain"/>
    <property type="match status" value="1"/>
</dbReference>
<reference evidence="4" key="1">
    <citation type="submission" date="2021-02" db="EMBL/GenBank/DDBJ databases">
        <authorList>
            <person name="Nowell W R."/>
        </authorList>
    </citation>
    <scope>NUCLEOTIDE SEQUENCE</scope>
</reference>
<accession>A0A815N3R2</accession>
<evidence type="ECO:0000256" key="2">
    <source>
        <dbReference type="ARBA" id="ARBA00022803"/>
    </source>
</evidence>
<dbReference type="InterPro" id="IPR019734">
    <property type="entry name" value="TPR_rpt"/>
</dbReference>
<dbReference type="EMBL" id="CAJNOJ010000388">
    <property type="protein sequence ID" value="CAF1428833.1"/>
    <property type="molecule type" value="Genomic_DNA"/>
</dbReference>
<evidence type="ECO:0000256" key="3">
    <source>
        <dbReference type="PROSITE-ProRule" id="PRU00339"/>
    </source>
</evidence>
<dbReference type="SUPFAM" id="SSF56399">
    <property type="entry name" value="ADP-ribosylation"/>
    <property type="match status" value="1"/>
</dbReference>
<dbReference type="PANTHER" id="PTHR45641:SF19">
    <property type="entry name" value="NEPHROCYSTIN-3"/>
    <property type="match status" value="1"/>
</dbReference>
<protein>
    <submittedName>
        <fullName evidence="4">Uncharacterized protein</fullName>
    </submittedName>
</protein>
<dbReference type="AlphaFoldDB" id="A0A815N3R2"/>
<feature type="repeat" description="TPR" evidence="3">
    <location>
        <begin position="428"/>
        <end position="461"/>
    </location>
</feature>
<sequence length="609" mass="70124">MASNNSTTSTTTQQVRGRQHIDMQRIHNVLLIWLDANIDENNEDCQNTMKHLRRAVNELNAYTDGEECIQFIKTIKDRKVYMIISDSLGQHIVPRVHHLFGVDSIFIFYGNKQRHDGGVKDWPKIRGVFTEIKPICAALKQAAQLCEQNAVSMSFVASGEKLDQLDPSFMYTLILKEILLTIQFDNAHIQDYVNYCREVFVNDDQEVENVNLLERKYHEETPIWWYTFDCFFVRMLNRGIRLMDGDIMTRMGFFINDLHRCIDSVNKEQHIDYTFTVYRGQGLSLTDFEQLKQTKDGLMSFNSFLSTTILFVMTVDPKQSTATFAFIRDLSAIEGQDEVLFAMHSVFRIQDVKATGGDNKLFEVSLTLTSDNDKELPELTEQIRQQSFPDVESWHRLSQLLTKLRQNEKAAEIYEMLLDQTTKESEKAPVYHQLGLIKDNQGEYEEAIRWYEQSLTIYEKTLSPQDPVLVASYNNIGNVYKNVGDYPKAFSYYEKALAISQQSLSPNHSHLASTYNNIGLVYDNMGDYPQALSYHEKALAISQQSLPPNHPHLAVSFGHIGNLYKSTGDNSKALAFCERAVEIAQQPLPSEHPHLLWYEKNLDDVKKLL</sequence>
<dbReference type="OrthoDB" id="10031529at2759"/>
<evidence type="ECO:0000313" key="5">
    <source>
        <dbReference type="Proteomes" id="UP000663852"/>
    </source>
</evidence>
<dbReference type="InterPro" id="IPR011990">
    <property type="entry name" value="TPR-like_helical_dom_sf"/>
</dbReference>
<dbReference type="SMART" id="SM00028">
    <property type="entry name" value="TPR"/>
    <property type="match status" value="5"/>
</dbReference>
<feature type="repeat" description="TPR" evidence="3">
    <location>
        <begin position="470"/>
        <end position="503"/>
    </location>
</feature>
<dbReference type="Pfam" id="PF13374">
    <property type="entry name" value="TPR_10"/>
    <property type="match status" value="1"/>
</dbReference>